<dbReference type="InterPro" id="IPR003646">
    <property type="entry name" value="SH3-like_bac-type"/>
</dbReference>
<dbReference type="SMART" id="SM00327">
    <property type="entry name" value="VWA"/>
    <property type="match status" value="1"/>
</dbReference>
<comment type="subcellular location">
    <subcellularLocation>
        <location evidence="1">Secreted</location>
    </subcellularLocation>
</comment>
<dbReference type="EMBL" id="LGTC01000001">
    <property type="protein sequence ID" value="KNY28095.1"/>
    <property type="molecule type" value="Genomic_DNA"/>
</dbReference>
<evidence type="ECO:0000256" key="4">
    <source>
        <dbReference type="ARBA" id="ARBA00022837"/>
    </source>
</evidence>
<dbReference type="Gene3D" id="2.30.30.40">
    <property type="entry name" value="SH3 Domains"/>
    <property type="match status" value="1"/>
</dbReference>
<dbReference type="Pfam" id="PF21277">
    <property type="entry name" value="T6SS_VgrG3-like_C"/>
    <property type="match status" value="1"/>
</dbReference>
<dbReference type="Pfam" id="PF00092">
    <property type="entry name" value="VWA"/>
    <property type="match status" value="1"/>
</dbReference>
<dbReference type="InterPro" id="IPR059100">
    <property type="entry name" value="TSP3_bac"/>
</dbReference>
<sequence>MKKNTLKSFLLTIAISTQLFNFTSIVSAESVNTTQKNDVSVSNRLSQFSNKVGSLNFNLIEKTLKEAPDNKTCIKAPIVKITEQNGKALLSWEPVEGAKFYNIKRGNRPGELVEIASNISENEYTDTTAVVNRTYYYSVTADDISSNESPNSNILLKLSIPQVPVLFGGWENGSIRLRWTKSTDQEGYAIYRSTSMINTLDGTSSKGPYILLGETLDNEFTNKNVDVKSEYYYIVRAYNSIGQSGSSYELKVSKDTTLNNDFIPYLDSDEDEIRNEEELYYGTEKDKMDTDSDGLSDGYEVNISGTDPTNADNDGDGILDGAEMILSSNPCKKNTMQDITKFAVRPNGSVEIVAKGKDNLAVTPVWVRVCKNMQLNAVPGIIGSPYEAYIGNLSGLKSKIIFNYNSYDLGGVNENSLCIFKVDTVNKKLVPVKGISLDKIAKTVSCSIQSSGIYLLGNNKMPTSYGKLDIVFAMDDLSFINGQEYENKRLDFFSQFLDSVVESQIRFGILDFSNKNNFNGSKFISKKAIMELLKSSESTQTDDTVLTSDETNLTEGLMKLNKYFEGNNTTGKAVILFTGKKNTGDKNQVLDMANVLAKKNIKLFPMSYGQNADKELLQAVANATRGTYFNLDNDGKYKINEVADQLKYVLETLAMQIFPLQNILTQKVPTQVKCKSDFILKQEDFLPKSHEVLMERCYSPNFLEKPLLNVGLGWRTSYESKISGISNIVLVKADNASLIEKPSKRAKVVGTLRKGETLKWLKTSGKYVFVEMQSGRKGYIASKDVQLIKTGINVLYSSGDHSIFQLNGNKLAAPPGCTDKLIKTKDGYELIRKDNLRYKYESLPSGKLILVTNPKGSTYKISYKGEQISSIETAGDKFGFTYNSDKSLQCIYDNNDFAINYKYGPKCVLDAVYDTEGNSVTYSYDRLNDIYKIKTISDASEKETYIKQSKDNKNAIIYNYIPDEDMGKSESGIGILSEKYESRGAGGAACIANNPQDAGGKSYGAWQLASKTGSLDAFLKWLRDDLASNNNDSLQSVAESVYGKLSDAKALDNGFGNNFDAAWKEIALNGYQDFLEIQSRYIKLKYYDRADAALKNYYGFDISQRSRALRSVLFSTSVQHGTGVVSPKEVYTYLGSVPIFRKALESGLGVPEGKLVNTSPGTYDFSKITDEEIINAVYDDRSKCMTLEDMQYIVTKLWGRADASKVIQIVNIIRQVCKQIAEQYGIENLVLYHFSGNGPDVQSAVYRRLSVNERADALRMLQNPRALP</sequence>
<dbReference type="PANTHER" id="PTHR37467:SF1">
    <property type="entry name" value="EXPORTED CALCIUM-BINDING GLYCOPROTEIN"/>
    <property type="match status" value="1"/>
</dbReference>
<dbReference type="InterPro" id="IPR036116">
    <property type="entry name" value="FN3_sf"/>
</dbReference>
<keyword evidence="4" id="KW-0106">Calcium</keyword>
<dbReference type="Proteomes" id="UP000036923">
    <property type="component" value="Unassembled WGS sequence"/>
</dbReference>
<dbReference type="SUPFAM" id="SSF53300">
    <property type="entry name" value="vWA-like"/>
    <property type="match status" value="1"/>
</dbReference>
<dbReference type="PANTHER" id="PTHR37467">
    <property type="entry name" value="EXPORTED CALCIUM-BINDING GLYCOPROTEIN-RELATED"/>
    <property type="match status" value="1"/>
</dbReference>
<evidence type="ECO:0000313" key="9">
    <source>
        <dbReference type="Proteomes" id="UP000036923"/>
    </source>
</evidence>
<dbReference type="InterPro" id="IPR049073">
    <property type="entry name" value="T6SS_VgrG3-like_C"/>
</dbReference>
<dbReference type="eggNOG" id="COG4733">
    <property type="taxonomic scope" value="Bacteria"/>
</dbReference>
<dbReference type="PATRIC" id="fig|398512.5.peg.3524"/>
<feature type="chain" id="PRO_5005566070" evidence="5">
    <location>
        <begin position="29"/>
        <end position="1268"/>
    </location>
</feature>
<dbReference type="AlphaFoldDB" id="A0A0L6JQW3"/>
<evidence type="ECO:0000256" key="1">
    <source>
        <dbReference type="ARBA" id="ARBA00004613"/>
    </source>
</evidence>
<dbReference type="OrthoDB" id="9800780at2"/>
<dbReference type="eggNOG" id="COG1388">
    <property type="taxonomic scope" value="Bacteria"/>
</dbReference>
<feature type="domain" description="VWFA" evidence="6">
    <location>
        <begin position="469"/>
        <end position="646"/>
    </location>
</feature>
<dbReference type="Gene3D" id="3.40.50.410">
    <property type="entry name" value="von Willebrand factor, type A domain"/>
    <property type="match status" value="1"/>
</dbReference>
<proteinExistence type="predicted"/>
<protein>
    <submittedName>
        <fullName evidence="8">von Willebrand factor type A</fullName>
    </submittedName>
</protein>
<dbReference type="RefSeq" id="WP_050753547.1">
    <property type="nucleotide sequence ID" value="NZ_JQKC01000008.1"/>
</dbReference>
<dbReference type="InterPro" id="IPR013783">
    <property type="entry name" value="Ig-like_fold"/>
</dbReference>
<dbReference type="SMART" id="SM00287">
    <property type="entry name" value="SH3b"/>
    <property type="match status" value="1"/>
</dbReference>
<dbReference type="InterPro" id="IPR002035">
    <property type="entry name" value="VWF_A"/>
</dbReference>
<dbReference type="eggNOG" id="COG2304">
    <property type="taxonomic scope" value="Bacteria"/>
</dbReference>
<evidence type="ECO:0000259" key="6">
    <source>
        <dbReference type="PROSITE" id="PS50234"/>
    </source>
</evidence>
<dbReference type="SUPFAM" id="SSF49265">
    <property type="entry name" value="Fibronectin type III"/>
    <property type="match status" value="1"/>
</dbReference>
<keyword evidence="2" id="KW-0964">Secreted</keyword>
<dbReference type="InterPro" id="IPR053180">
    <property type="entry name" value="Ca-binding_acidic-repeat"/>
</dbReference>
<comment type="caution">
    <text evidence="8">The sequence shown here is derived from an EMBL/GenBank/DDBJ whole genome shotgun (WGS) entry which is preliminary data.</text>
</comment>
<dbReference type="Pfam" id="PF08239">
    <property type="entry name" value="SH3_3"/>
    <property type="match status" value="1"/>
</dbReference>
<dbReference type="STRING" id="398512.Bccel_3366"/>
<accession>A0A0L6JQW3</accession>
<keyword evidence="9" id="KW-1185">Reference proteome</keyword>
<dbReference type="InterPro" id="IPR018247">
    <property type="entry name" value="EF_Hand_1_Ca_BS"/>
</dbReference>
<gene>
    <name evidence="8" type="ORF">Bccel_3366</name>
</gene>
<evidence type="ECO:0000313" key="8">
    <source>
        <dbReference type="EMBL" id="KNY28095.1"/>
    </source>
</evidence>
<keyword evidence="3 5" id="KW-0732">Signal</keyword>
<dbReference type="Pfam" id="PF18884">
    <property type="entry name" value="TSP3_bac"/>
    <property type="match status" value="2"/>
</dbReference>
<dbReference type="PROSITE" id="PS00018">
    <property type="entry name" value="EF_HAND_1"/>
    <property type="match status" value="1"/>
</dbReference>
<evidence type="ECO:0000259" key="7">
    <source>
        <dbReference type="PROSITE" id="PS51781"/>
    </source>
</evidence>
<organism evidence="8 9">
    <name type="scientific">Pseudobacteroides cellulosolvens ATCC 35603 = DSM 2933</name>
    <dbReference type="NCBI Taxonomy" id="398512"/>
    <lineage>
        <taxon>Bacteria</taxon>
        <taxon>Bacillati</taxon>
        <taxon>Bacillota</taxon>
        <taxon>Clostridia</taxon>
        <taxon>Eubacteriales</taxon>
        <taxon>Oscillospiraceae</taxon>
        <taxon>Pseudobacteroides</taxon>
    </lineage>
</organism>
<reference evidence="9" key="1">
    <citation type="submission" date="2015-07" db="EMBL/GenBank/DDBJ databases">
        <title>Near-Complete Genome Sequence of the Cellulolytic Bacterium Bacteroides (Pseudobacteroides) cellulosolvens ATCC 35603.</title>
        <authorList>
            <person name="Dassa B."/>
            <person name="Utturkar S.M."/>
            <person name="Klingeman D.M."/>
            <person name="Hurt R.A."/>
            <person name="Keller M."/>
            <person name="Xu J."/>
            <person name="Reddy Y.H.K."/>
            <person name="Borovok I."/>
            <person name="Grinberg I.R."/>
            <person name="Lamed R."/>
            <person name="Zhivin O."/>
            <person name="Bayer E.A."/>
            <person name="Brown S.D."/>
        </authorList>
    </citation>
    <scope>NUCLEOTIDE SEQUENCE [LARGE SCALE GENOMIC DNA]</scope>
    <source>
        <strain evidence="9">DSM 2933</strain>
    </source>
</reference>
<evidence type="ECO:0000256" key="3">
    <source>
        <dbReference type="ARBA" id="ARBA00022729"/>
    </source>
</evidence>
<dbReference type="Gene3D" id="2.60.40.10">
    <property type="entry name" value="Immunoglobulins"/>
    <property type="match status" value="2"/>
</dbReference>
<evidence type="ECO:0000256" key="2">
    <source>
        <dbReference type="ARBA" id="ARBA00022525"/>
    </source>
</evidence>
<evidence type="ECO:0000256" key="5">
    <source>
        <dbReference type="SAM" id="SignalP"/>
    </source>
</evidence>
<feature type="signal peptide" evidence="5">
    <location>
        <begin position="1"/>
        <end position="28"/>
    </location>
</feature>
<feature type="domain" description="SH3b" evidence="7">
    <location>
        <begin position="726"/>
        <end position="789"/>
    </location>
</feature>
<dbReference type="PROSITE" id="PS50234">
    <property type="entry name" value="VWFA"/>
    <property type="match status" value="1"/>
</dbReference>
<name>A0A0L6JQW3_9FIRM</name>
<dbReference type="InterPro" id="IPR036465">
    <property type="entry name" value="vWFA_dom_sf"/>
</dbReference>
<dbReference type="PROSITE" id="PS51781">
    <property type="entry name" value="SH3B"/>
    <property type="match status" value="1"/>
</dbReference>